<dbReference type="RefSeq" id="XP_040798678.1">
    <property type="nucleotide sequence ID" value="XM_040947575.1"/>
</dbReference>
<proteinExistence type="predicted"/>
<evidence type="ECO:0000313" key="2">
    <source>
        <dbReference type="Proteomes" id="UP000249789"/>
    </source>
</evidence>
<dbReference type="Proteomes" id="UP000249789">
    <property type="component" value="Unassembled WGS sequence"/>
</dbReference>
<protein>
    <submittedName>
        <fullName evidence="1">Uncharacterized protein</fullName>
    </submittedName>
</protein>
<accession>A0A8G1RL37</accession>
<sequence length="307" mass="34834">MSQQLLPKGQRERLWSPMADLLSDEGFRTLRPGSSKFTLLPEQVEDWPDFAKEVKALLAPHCGKFEPFVPVVPREVFAVANELGLQGRLVQNALHPVGEVADLLKLGVRFGDSQYGINRLLVEFKKQTKRDAKAETKRKVGEQTAGGKLVPDLVIADTKTHATRGVGEAKTLWKFEPGKKQTWKQFIADKLGQLARYMDDHHDRYGFRTIYERTWFVKRVSDSTFAMSPPISSKARSSATEVSLRECFLAFAIRAADPSGSRYDQRAGLDLVERLAHDLVHRYGQIARIQHLFDARLLFYGPLHKYL</sequence>
<dbReference type="OrthoDB" id="2156052at2759"/>
<keyword evidence="2" id="KW-1185">Reference proteome</keyword>
<reference evidence="1 2" key="1">
    <citation type="submission" date="2018-02" db="EMBL/GenBank/DDBJ databases">
        <title>The genomes of Aspergillus section Nigri reveals drivers in fungal speciation.</title>
        <authorList>
            <consortium name="DOE Joint Genome Institute"/>
            <person name="Vesth T.C."/>
            <person name="Nybo J."/>
            <person name="Theobald S."/>
            <person name="Brandl J."/>
            <person name="Frisvad J.C."/>
            <person name="Nielsen K.F."/>
            <person name="Lyhne E.K."/>
            <person name="Kogle M.E."/>
            <person name="Kuo A."/>
            <person name="Riley R."/>
            <person name="Clum A."/>
            <person name="Nolan M."/>
            <person name="Lipzen A."/>
            <person name="Salamov A."/>
            <person name="Henrissat B."/>
            <person name="Wiebenga A."/>
            <person name="De vries R.P."/>
            <person name="Grigoriev I.V."/>
            <person name="Mortensen U.H."/>
            <person name="Andersen M.R."/>
            <person name="Baker S.E."/>
        </authorList>
    </citation>
    <scope>NUCLEOTIDE SEQUENCE [LARGE SCALE GENOMIC DNA]</scope>
    <source>
        <strain evidence="1 2">CBS 313.89</strain>
    </source>
</reference>
<evidence type="ECO:0000313" key="1">
    <source>
        <dbReference type="EMBL" id="RAK74668.1"/>
    </source>
</evidence>
<dbReference type="EMBL" id="KZ824666">
    <property type="protein sequence ID" value="RAK74668.1"/>
    <property type="molecule type" value="Genomic_DNA"/>
</dbReference>
<name>A0A8G1RL37_9EURO</name>
<dbReference type="GeneID" id="63864908"/>
<dbReference type="AlphaFoldDB" id="A0A8G1RL37"/>
<gene>
    <name evidence="1" type="ORF">BO72DRAFT_479362</name>
</gene>
<organism evidence="1 2">
    <name type="scientific">Aspergillus fijiensis CBS 313.89</name>
    <dbReference type="NCBI Taxonomy" id="1448319"/>
    <lineage>
        <taxon>Eukaryota</taxon>
        <taxon>Fungi</taxon>
        <taxon>Dikarya</taxon>
        <taxon>Ascomycota</taxon>
        <taxon>Pezizomycotina</taxon>
        <taxon>Eurotiomycetes</taxon>
        <taxon>Eurotiomycetidae</taxon>
        <taxon>Eurotiales</taxon>
        <taxon>Aspergillaceae</taxon>
        <taxon>Aspergillus</taxon>
    </lineage>
</organism>
<dbReference type="VEuPathDB" id="FungiDB:BO72DRAFT_479362"/>